<dbReference type="STRING" id="62062.ENSHHUP00000003113"/>
<evidence type="ECO:0000313" key="2">
    <source>
        <dbReference type="Ensembl" id="ENSHHUP00000003113.1"/>
    </source>
</evidence>
<name>A0A4W5JEP4_9TELE</name>
<evidence type="ECO:0000256" key="1">
    <source>
        <dbReference type="SAM" id="MobiDB-lite"/>
    </source>
</evidence>
<proteinExistence type="predicted"/>
<sequence length="136" mass="14301">MGLDGDTLAPMETDEPTAGTSDPKTKSKLTPAMATRIKQIKPLLSASSRLGRALAELFGLLVKLCVGSPVRQRRSHHATSTGTAPTPAARATASSLTKLLTKGGGLSATIQYEYWGGYQLLYSMSTGGLSATIQYE</sequence>
<dbReference type="GeneTree" id="ENSGT00940000156319"/>
<protein>
    <submittedName>
        <fullName evidence="2">Uncharacterized protein</fullName>
    </submittedName>
</protein>
<feature type="region of interest" description="Disordered" evidence="1">
    <location>
        <begin position="1"/>
        <end position="30"/>
    </location>
</feature>
<keyword evidence="3" id="KW-1185">Reference proteome</keyword>
<organism evidence="2 3">
    <name type="scientific">Hucho hucho</name>
    <name type="common">huchen</name>
    <dbReference type="NCBI Taxonomy" id="62062"/>
    <lineage>
        <taxon>Eukaryota</taxon>
        <taxon>Metazoa</taxon>
        <taxon>Chordata</taxon>
        <taxon>Craniata</taxon>
        <taxon>Vertebrata</taxon>
        <taxon>Euteleostomi</taxon>
        <taxon>Actinopterygii</taxon>
        <taxon>Neopterygii</taxon>
        <taxon>Teleostei</taxon>
        <taxon>Protacanthopterygii</taxon>
        <taxon>Salmoniformes</taxon>
        <taxon>Salmonidae</taxon>
        <taxon>Salmoninae</taxon>
        <taxon>Hucho</taxon>
    </lineage>
</organism>
<dbReference type="Proteomes" id="UP000314982">
    <property type="component" value="Unassembled WGS sequence"/>
</dbReference>
<evidence type="ECO:0000313" key="3">
    <source>
        <dbReference type="Proteomes" id="UP000314982"/>
    </source>
</evidence>
<reference evidence="2" key="3">
    <citation type="submission" date="2025-09" db="UniProtKB">
        <authorList>
            <consortium name="Ensembl"/>
        </authorList>
    </citation>
    <scope>IDENTIFICATION</scope>
</reference>
<accession>A0A4W5JEP4</accession>
<reference evidence="3" key="1">
    <citation type="submission" date="2018-06" db="EMBL/GenBank/DDBJ databases">
        <title>Genome assembly of Danube salmon.</title>
        <authorList>
            <person name="Macqueen D.J."/>
            <person name="Gundappa M.K."/>
        </authorList>
    </citation>
    <scope>NUCLEOTIDE SEQUENCE [LARGE SCALE GENOMIC DNA]</scope>
</reference>
<reference evidence="2" key="2">
    <citation type="submission" date="2025-08" db="UniProtKB">
        <authorList>
            <consortium name="Ensembl"/>
        </authorList>
    </citation>
    <scope>IDENTIFICATION</scope>
</reference>
<dbReference type="Ensembl" id="ENSHHUT00000003220.1">
    <property type="protein sequence ID" value="ENSHHUP00000003113.1"/>
    <property type="gene ID" value="ENSHHUG00000001970.1"/>
</dbReference>
<dbReference type="AlphaFoldDB" id="A0A4W5JEP4"/>